<dbReference type="EMBL" id="JAVDVY010000001">
    <property type="protein sequence ID" value="MDR7132965.1"/>
    <property type="molecule type" value="Genomic_DNA"/>
</dbReference>
<evidence type="ECO:0000256" key="5">
    <source>
        <dbReference type="ARBA" id="ARBA00022692"/>
    </source>
</evidence>
<name>A0ABU1W5W5_9GAMM</name>
<comment type="caution">
    <text evidence="10">The sequence shown here is derived from an EMBL/GenBank/DDBJ whole genome shotgun (WGS) entry which is preliminary data.</text>
</comment>
<feature type="transmembrane region" description="Helical" evidence="9">
    <location>
        <begin position="357"/>
        <end position="379"/>
    </location>
</feature>
<keyword evidence="4" id="KW-1003">Cell membrane</keyword>
<protein>
    <recommendedName>
        <fullName evidence="3">Arginine/agmatine antiporter</fullName>
    </recommendedName>
</protein>
<keyword evidence="11" id="KW-1185">Reference proteome</keyword>
<comment type="subcellular location">
    <subcellularLocation>
        <location evidence="1">Cell membrane</location>
        <topology evidence="1">Multi-pass membrane protein</topology>
    </subcellularLocation>
</comment>
<feature type="transmembrane region" description="Helical" evidence="9">
    <location>
        <begin position="89"/>
        <end position="109"/>
    </location>
</feature>
<evidence type="ECO:0000313" key="11">
    <source>
        <dbReference type="Proteomes" id="UP001251524"/>
    </source>
</evidence>
<dbReference type="Proteomes" id="UP001251524">
    <property type="component" value="Unassembled WGS sequence"/>
</dbReference>
<dbReference type="PANTHER" id="PTHR42770:SF18">
    <property type="entry name" value="ARGININE_AGMATINE ANTIPORTER"/>
    <property type="match status" value="1"/>
</dbReference>
<feature type="transmembrane region" description="Helical" evidence="9">
    <location>
        <begin position="333"/>
        <end position="351"/>
    </location>
</feature>
<dbReference type="PIRSF" id="PIRSF006060">
    <property type="entry name" value="AA_transporter"/>
    <property type="match status" value="1"/>
</dbReference>
<dbReference type="InterPro" id="IPR050367">
    <property type="entry name" value="APC_superfamily"/>
</dbReference>
<evidence type="ECO:0000256" key="1">
    <source>
        <dbReference type="ARBA" id="ARBA00004651"/>
    </source>
</evidence>
<dbReference type="PANTHER" id="PTHR42770">
    <property type="entry name" value="AMINO ACID TRANSPORTER-RELATED"/>
    <property type="match status" value="1"/>
</dbReference>
<reference evidence="10 11" key="1">
    <citation type="submission" date="2023-07" db="EMBL/GenBank/DDBJ databases">
        <title>Sorghum-associated microbial communities from plants grown in Nebraska, USA.</title>
        <authorList>
            <person name="Schachtman D."/>
        </authorList>
    </citation>
    <scope>NUCLEOTIDE SEQUENCE [LARGE SCALE GENOMIC DNA]</scope>
    <source>
        <strain evidence="10 11">BE198</strain>
    </source>
</reference>
<evidence type="ECO:0000256" key="2">
    <source>
        <dbReference type="ARBA" id="ARBA00008220"/>
    </source>
</evidence>
<comment type="similarity">
    <text evidence="2">Belongs to the amino acid-polyamine-organocation (APC) superfamily. Basic amino acid/polyamine antiporter (APA) (TC 2.A.3.2) family.</text>
</comment>
<evidence type="ECO:0000256" key="7">
    <source>
        <dbReference type="ARBA" id="ARBA00023136"/>
    </source>
</evidence>
<evidence type="ECO:0000256" key="3">
    <source>
        <dbReference type="ARBA" id="ARBA00021069"/>
    </source>
</evidence>
<feature type="transmembrane region" description="Helical" evidence="9">
    <location>
        <begin position="286"/>
        <end position="312"/>
    </location>
</feature>
<keyword evidence="6 9" id="KW-1133">Transmembrane helix</keyword>
<accession>A0ABU1W5W5</accession>
<feature type="transmembrane region" description="Helical" evidence="9">
    <location>
        <begin position="199"/>
        <end position="218"/>
    </location>
</feature>
<organism evidence="10 11">
    <name type="scientific">Lysobacter niastensis</name>
    <dbReference type="NCBI Taxonomy" id="380629"/>
    <lineage>
        <taxon>Bacteria</taxon>
        <taxon>Pseudomonadati</taxon>
        <taxon>Pseudomonadota</taxon>
        <taxon>Gammaproteobacteria</taxon>
        <taxon>Lysobacterales</taxon>
        <taxon>Lysobacteraceae</taxon>
        <taxon>Lysobacter</taxon>
    </lineage>
</organism>
<evidence type="ECO:0000313" key="10">
    <source>
        <dbReference type="EMBL" id="MDR7132965.1"/>
    </source>
</evidence>
<keyword evidence="7 9" id="KW-0472">Membrane</keyword>
<feature type="transmembrane region" description="Helical" evidence="9">
    <location>
        <begin position="116"/>
        <end position="134"/>
    </location>
</feature>
<feature type="transmembrane region" description="Helical" evidence="9">
    <location>
        <begin position="239"/>
        <end position="262"/>
    </location>
</feature>
<comment type="function">
    <text evidence="8">Major component of the acid-resistance (AR) system allowing enteric pathogens to survive the acidic environment in the stomach. Exchanges extracellular arginine for its intracellular decarboxylation product agmatine (Agm) thereby expelling intracellular protons. Probably undergoes several conformational states in order to translocate the substrate across the membrane; keeps the substrate accessible to only 1 side of the membrane at a time by opening and closing 3 membrane-internal gates.</text>
</comment>
<feature type="transmembrane region" description="Helical" evidence="9">
    <location>
        <begin position="419"/>
        <end position="439"/>
    </location>
</feature>
<dbReference type="Gene3D" id="1.20.1740.10">
    <property type="entry name" value="Amino acid/polyamine transporter I"/>
    <property type="match status" value="1"/>
</dbReference>
<evidence type="ECO:0000256" key="6">
    <source>
        <dbReference type="ARBA" id="ARBA00022989"/>
    </source>
</evidence>
<dbReference type="Pfam" id="PF13520">
    <property type="entry name" value="AA_permease_2"/>
    <property type="match status" value="1"/>
</dbReference>
<feature type="transmembrane region" description="Helical" evidence="9">
    <location>
        <begin position="55"/>
        <end position="77"/>
    </location>
</feature>
<proteinExistence type="inferred from homology"/>
<gene>
    <name evidence="10" type="ORF">J2X06_000149</name>
</gene>
<feature type="transmembrane region" description="Helical" evidence="9">
    <location>
        <begin position="391"/>
        <end position="413"/>
    </location>
</feature>
<evidence type="ECO:0000256" key="9">
    <source>
        <dbReference type="SAM" id="Phobius"/>
    </source>
</evidence>
<sequence>MNDAAQPSPITPLQGDAALVRALGPFQLGASIINIIVGAGIFMLPALLASRMGAAAPLAFVAGAIAIVPIALCFAAVGSRAAATGGPYTYAAAAFGPFAGFITGALMWICNVASSGGVAAALSSQVANALPVFAQPGPRAVLILATYAVLFALNAFGVKLGARMIVLLATLKLTPLFLVAAIGLLFVDWQHVTFALDAVPSWSALGSSLVLVVFAYSGMETALIPSGEVRDPAKHVPRATMSAIVIVVLLYIGIQVVCQGTLGTTLAGSTAPIADAAGSLWTPGRVLLLATACVSMLGFLMGNLFSSSRLLFALGRDGFLPRAFGRVDVKHRVPRLGLLAHAGIAAALAVAGSFETLALISGGAICLVFAAVSVAAWRAQHLDLRGHGQPLVLPVGPLVPALATLTMVAILTTLTSKEWLAIAVSLTALIVVYAVLAAMRGRALRIG</sequence>
<dbReference type="RefSeq" id="WP_310056978.1">
    <property type="nucleotide sequence ID" value="NZ_JAVDVY010000001.1"/>
</dbReference>
<evidence type="ECO:0000256" key="8">
    <source>
        <dbReference type="ARBA" id="ARBA00045636"/>
    </source>
</evidence>
<dbReference type="InterPro" id="IPR002293">
    <property type="entry name" value="AA/rel_permease1"/>
</dbReference>
<feature type="transmembrane region" description="Helical" evidence="9">
    <location>
        <begin position="28"/>
        <end position="48"/>
    </location>
</feature>
<keyword evidence="5 9" id="KW-0812">Transmembrane</keyword>
<evidence type="ECO:0000256" key="4">
    <source>
        <dbReference type="ARBA" id="ARBA00022475"/>
    </source>
</evidence>
<feature type="transmembrane region" description="Helical" evidence="9">
    <location>
        <begin position="165"/>
        <end position="187"/>
    </location>
</feature>
<feature type="transmembrane region" description="Helical" evidence="9">
    <location>
        <begin position="140"/>
        <end position="158"/>
    </location>
</feature>